<reference evidence="1" key="1">
    <citation type="journal article" date="2023" name="Mol. Phylogenet. Evol.">
        <title>Genome-scale phylogeny and comparative genomics of the fungal order Sordariales.</title>
        <authorList>
            <person name="Hensen N."/>
            <person name="Bonometti L."/>
            <person name="Westerberg I."/>
            <person name="Brannstrom I.O."/>
            <person name="Guillou S."/>
            <person name="Cros-Aarteil S."/>
            <person name="Calhoun S."/>
            <person name="Haridas S."/>
            <person name="Kuo A."/>
            <person name="Mondo S."/>
            <person name="Pangilinan J."/>
            <person name="Riley R."/>
            <person name="LaButti K."/>
            <person name="Andreopoulos B."/>
            <person name="Lipzen A."/>
            <person name="Chen C."/>
            <person name="Yan M."/>
            <person name="Daum C."/>
            <person name="Ng V."/>
            <person name="Clum A."/>
            <person name="Steindorff A."/>
            <person name="Ohm R.A."/>
            <person name="Martin F."/>
            <person name="Silar P."/>
            <person name="Natvig D.O."/>
            <person name="Lalanne C."/>
            <person name="Gautier V."/>
            <person name="Ament-Velasquez S.L."/>
            <person name="Kruys A."/>
            <person name="Hutchinson M.I."/>
            <person name="Powell A.J."/>
            <person name="Barry K."/>
            <person name="Miller A.N."/>
            <person name="Grigoriev I.V."/>
            <person name="Debuchy R."/>
            <person name="Gladieux P."/>
            <person name="Hiltunen Thoren M."/>
            <person name="Johannesson H."/>
        </authorList>
    </citation>
    <scope>NUCLEOTIDE SEQUENCE</scope>
    <source>
        <strain evidence="1">CBS 955.72</strain>
    </source>
</reference>
<dbReference type="PROSITE" id="PS51257">
    <property type="entry name" value="PROKAR_LIPOPROTEIN"/>
    <property type="match status" value="1"/>
</dbReference>
<dbReference type="AlphaFoldDB" id="A0AAJ0M804"/>
<dbReference type="EMBL" id="JAUIQD010000008">
    <property type="protein sequence ID" value="KAK3341303.1"/>
    <property type="molecule type" value="Genomic_DNA"/>
</dbReference>
<accession>A0AAJ0M804</accession>
<name>A0AAJ0M804_9PEZI</name>
<gene>
    <name evidence="1" type="ORF">B0T25DRAFT_337318</name>
</gene>
<proteinExistence type="predicted"/>
<reference evidence="1" key="2">
    <citation type="submission" date="2023-06" db="EMBL/GenBank/DDBJ databases">
        <authorList>
            <consortium name="Lawrence Berkeley National Laboratory"/>
            <person name="Haridas S."/>
            <person name="Hensen N."/>
            <person name="Bonometti L."/>
            <person name="Westerberg I."/>
            <person name="Brannstrom I.O."/>
            <person name="Guillou S."/>
            <person name="Cros-Aarteil S."/>
            <person name="Calhoun S."/>
            <person name="Kuo A."/>
            <person name="Mondo S."/>
            <person name="Pangilinan J."/>
            <person name="Riley R."/>
            <person name="Labutti K."/>
            <person name="Andreopoulos B."/>
            <person name="Lipzen A."/>
            <person name="Chen C."/>
            <person name="Yanf M."/>
            <person name="Daum C."/>
            <person name="Ng V."/>
            <person name="Clum A."/>
            <person name="Steindorff A."/>
            <person name="Ohm R."/>
            <person name="Martin F."/>
            <person name="Silar P."/>
            <person name="Natvig D."/>
            <person name="Lalanne C."/>
            <person name="Gautier V."/>
            <person name="Ament-Velasquez S.L."/>
            <person name="Kruys A."/>
            <person name="Hutchinson M.I."/>
            <person name="Powell A.J."/>
            <person name="Barry K."/>
            <person name="Miller A.N."/>
            <person name="Grigoriev I.V."/>
            <person name="Debuchy R."/>
            <person name="Gladieux P."/>
            <person name="Thoren M.H."/>
            <person name="Johannesson H."/>
        </authorList>
    </citation>
    <scope>NUCLEOTIDE SEQUENCE</scope>
    <source>
        <strain evidence="1">CBS 955.72</strain>
    </source>
</reference>
<dbReference type="Proteomes" id="UP001275084">
    <property type="component" value="Unassembled WGS sequence"/>
</dbReference>
<organism evidence="1 2">
    <name type="scientific">Lasiosphaeria hispida</name>
    <dbReference type="NCBI Taxonomy" id="260671"/>
    <lineage>
        <taxon>Eukaryota</taxon>
        <taxon>Fungi</taxon>
        <taxon>Dikarya</taxon>
        <taxon>Ascomycota</taxon>
        <taxon>Pezizomycotina</taxon>
        <taxon>Sordariomycetes</taxon>
        <taxon>Sordariomycetidae</taxon>
        <taxon>Sordariales</taxon>
        <taxon>Lasiosphaeriaceae</taxon>
        <taxon>Lasiosphaeria</taxon>
    </lineage>
</organism>
<sequence>MQTDRGGGCLSSISHAACTMSSSCSVSPARPGHFWPFWHSMRLRCCCCCCCCCGVAVLWCGLGLIQEDQLRWLRNGGKPRPAVRSLTAERHGAAAAGRHLYGVSSFFSPWRGHVFQLASPHHLRSFQHGPKTETGPGLRDASNPTQISIAAAVCLSGTRSGGSVAQGKLGIRTKLPFRPLRFGQEISYASRGSVRRAFGVPERKPSNIAVAPYAVALWPISVVWMGSRDGLRPVASEWK</sequence>
<comment type="caution">
    <text evidence="1">The sequence shown here is derived from an EMBL/GenBank/DDBJ whole genome shotgun (WGS) entry which is preliminary data.</text>
</comment>
<keyword evidence="2" id="KW-1185">Reference proteome</keyword>
<protein>
    <submittedName>
        <fullName evidence="1">Uncharacterized protein</fullName>
    </submittedName>
</protein>
<evidence type="ECO:0000313" key="1">
    <source>
        <dbReference type="EMBL" id="KAK3341303.1"/>
    </source>
</evidence>
<evidence type="ECO:0000313" key="2">
    <source>
        <dbReference type="Proteomes" id="UP001275084"/>
    </source>
</evidence>